<dbReference type="Proteomes" id="UP000092177">
    <property type="component" value="Chromosome 6"/>
</dbReference>
<gene>
    <name evidence="2" type="ORF">CH63R_09618</name>
</gene>
<evidence type="ECO:0000313" key="3">
    <source>
        <dbReference type="Proteomes" id="UP000092177"/>
    </source>
</evidence>
<organism evidence="2 3">
    <name type="scientific">Colletotrichum higginsianum (strain IMI 349063)</name>
    <name type="common">Crucifer anthracnose fungus</name>
    <dbReference type="NCBI Taxonomy" id="759273"/>
    <lineage>
        <taxon>Eukaryota</taxon>
        <taxon>Fungi</taxon>
        <taxon>Dikarya</taxon>
        <taxon>Ascomycota</taxon>
        <taxon>Pezizomycotina</taxon>
        <taxon>Sordariomycetes</taxon>
        <taxon>Hypocreomycetidae</taxon>
        <taxon>Glomerellales</taxon>
        <taxon>Glomerellaceae</taxon>
        <taxon>Colletotrichum</taxon>
        <taxon>Colletotrichum destructivum species complex</taxon>
    </lineage>
</organism>
<accession>A0A1B7Y7X2</accession>
<keyword evidence="3" id="KW-1185">Reference proteome</keyword>
<evidence type="ECO:0000256" key="1">
    <source>
        <dbReference type="SAM" id="MobiDB-lite"/>
    </source>
</evidence>
<dbReference type="VEuPathDB" id="FungiDB:CH63R_09618"/>
<name>A0A1B7Y7X2_COLHI</name>
<dbReference type="AlphaFoldDB" id="A0A1B7Y7X2"/>
<dbReference type="EMBL" id="LTAN01000006">
    <property type="protein sequence ID" value="OBR08097.1"/>
    <property type="molecule type" value="Genomic_DNA"/>
</dbReference>
<protein>
    <submittedName>
        <fullName evidence="2">Uncharacterized protein</fullName>
    </submittedName>
</protein>
<evidence type="ECO:0000313" key="2">
    <source>
        <dbReference type="EMBL" id="OBR08097.1"/>
    </source>
</evidence>
<reference evidence="3" key="1">
    <citation type="journal article" date="2017" name="BMC Genomics">
        <title>Gapless genome assembly of Colletotrichum higginsianum reveals chromosome structure and association of transposable elements with secondary metabolite gene clusters.</title>
        <authorList>
            <person name="Dallery J.-F."/>
            <person name="Lapalu N."/>
            <person name="Zampounis A."/>
            <person name="Pigne S."/>
            <person name="Luyten I."/>
            <person name="Amselem J."/>
            <person name="Wittenberg A.H.J."/>
            <person name="Zhou S."/>
            <person name="de Queiroz M.V."/>
            <person name="Robin G.P."/>
            <person name="Auger A."/>
            <person name="Hainaut M."/>
            <person name="Henrissat B."/>
            <person name="Kim K.-T."/>
            <person name="Lee Y.-H."/>
            <person name="Lespinet O."/>
            <person name="Schwartz D.C."/>
            <person name="Thon M.R."/>
            <person name="O'Connell R.J."/>
        </authorList>
    </citation>
    <scope>NUCLEOTIDE SEQUENCE [LARGE SCALE GENOMIC DNA]</scope>
    <source>
        <strain evidence="3">IMI 349063</strain>
    </source>
</reference>
<sequence>MVDINHFNGRGTHSQQLSLAAPAVYYGHSIFTMATKTPGVTEELVSRLHAEVEWLGPNWDSDESPLSLKQKKKGKAKSYPPSPVEPEAEEAGQGELNGHKRLWAPRANHLCTHSSASPLPKPTAVSPKPTPGQTNARHAAFEVATKAPADQCPAPNQPASSI</sequence>
<feature type="region of interest" description="Disordered" evidence="1">
    <location>
        <begin position="56"/>
        <end position="162"/>
    </location>
</feature>
<dbReference type="GeneID" id="28868699"/>
<comment type="caution">
    <text evidence="2">The sequence shown here is derived from an EMBL/GenBank/DDBJ whole genome shotgun (WGS) entry which is preliminary data.</text>
</comment>
<dbReference type="KEGG" id="chig:CH63R_09618"/>
<proteinExistence type="predicted"/>
<dbReference type="RefSeq" id="XP_018156615.1">
    <property type="nucleotide sequence ID" value="XM_018304592.1"/>
</dbReference>